<sequence>MSKRRRLESPEATGATKSLTDDGQPPLPHSGGSAASFLGLPRELRNMIYDEVLGYTIRPDIRHESQATNTELKRIRLGRAMRMENGIHTEIAMQPAYHRDVAPLLLVNHQINAEFSDTKRSRPHLFTTEHWSPPYGSGMSDESAEQTYCWYNWGYPNIRSDRSDANSWSAPDDRIREKLEYIQGRLSENLDLRACALRVHPEWQTVGGIMVMAAKADAQVAEYLALLSDILHEVDELNIELVLVEDNVLNWVNQTTNPDLGRFLAIEPLLERHLIRFKDDIQVDGSENVQEDGSDNSQGDGSDDSYEDGSDGLDGFKRCYCPY</sequence>
<feature type="region of interest" description="Disordered" evidence="1">
    <location>
        <begin position="285"/>
        <end position="314"/>
    </location>
</feature>
<keyword evidence="3" id="KW-1185">Reference proteome</keyword>
<reference evidence="2 3" key="1">
    <citation type="submission" date="2024-02" db="EMBL/GenBank/DDBJ databases">
        <title>De novo assembly and annotation of 12 fungi associated with fruit tree decline syndrome in Ontario, Canada.</title>
        <authorList>
            <person name="Sulman M."/>
            <person name="Ellouze W."/>
            <person name="Ilyukhin E."/>
        </authorList>
    </citation>
    <scope>NUCLEOTIDE SEQUENCE [LARGE SCALE GENOMIC DNA]</scope>
    <source>
        <strain evidence="2 3">M1-105</strain>
    </source>
</reference>
<evidence type="ECO:0000313" key="2">
    <source>
        <dbReference type="EMBL" id="KAL1635800.1"/>
    </source>
</evidence>
<name>A0ABR3T8E2_9PEZI</name>
<protein>
    <submittedName>
        <fullName evidence="2">Uncharacterized protein</fullName>
    </submittedName>
</protein>
<feature type="region of interest" description="Disordered" evidence="1">
    <location>
        <begin position="1"/>
        <end position="35"/>
    </location>
</feature>
<comment type="caution">
    <text evidence="2">The sequence shown here is derived from an EMBL/GenBank/DDBJ whole genome shotgun (WGS) entry which is preliminary data.</text>
</comment>
<dbReference type="EMBL" id="JAJVDC020000009">
    <property type="protein sequence ID" value="KAL1635800.1"/>
    <property type="molecule type" value="Genomic_DNA"/>
</dbReference>
<evidence type="ECO:0000256" key="1">
    <source>
        <dbReference type="SAM" id="MobiDB-lite"/>
    </source>
</evidence>
<dbReference type="Proteomes" id="UP001521116">
    <property type="component" value="Unassembled WGS sequence"/>
</dbReference>
<feature type="compositionally biased region" description="Acidic residues" evidence="1">
    <location>
        <begin position="301"/>
        <end position="311"/>
    </location>
</feature>
<organism evidence="2 3">
    <name type="scientific">Neofusicoccum ribis</name>
    <dbReference type="NCBI Taxonomy" id="45134"/>
    <lineage>
        <taxon>Eukaryota</taxon>
        <taxon>Fungi</taxon>
        <taxon>Dikarya</taxon>
        <taxon>Ascomycota</taxon>
        <taxon>Pezizomycotina</taxon>
        <taxon>Dothideomycetes</taxon>
        <taxon>Dothideomycetes incertae sedis</taxon>
        <taxon>Botryosphaeriales</taxon>
        <taxon>Botryosphaeriaceae</taxon>
        <taxon>Neofusicoccum</taxon>
    </lineage>
</organism>
<gene>
    <name evidence="2" type="ORF">SLS56_001495</name>
</gene>
<accession>A0ABR3T8E2</accession>
<evidence type="ECO:0000313" key="3">
    <source>
        <dbReference type="Proteomes" id="UP001521116"/>
    </source>
</evidence>
<proteinExistence type="predicted"/>